<reference evidence="7" key="1">
    <citation type="journal article" date="2014" name="Int. J. Syst. Evol. Microbiol.">
        <title>Complete genome sequence of Corynebacterium casei LMG S-19264T (=DSM 44701T), isolated from a smear-ripened cheese.</title>
        <authorList>
            <consortium name="US DOE Joint Genome Institute (JGI-PGF)"/>
            <person name="Walter F."/>
            <person name="Albersmeier A."/>
            <person name="Kalinowski J."/>
            <person name="Ruckert C."/>
        </authorList>
    </citation>
    <scope>NUCLEOTIDE SEQUENCE</scope>
    <source>
        <strain evidence="7">CGMCC 4.7201</strain>
    </source>
</reference>
<evidence type="ECO:0000256" key="1">
    <source>
        <dbReference type="ARBA" id="ARBA00004127"/>
    </source>
</evidence>
<keyword evidence="8" id="KW-1185">Reference proteome</keyword>
<proteinExistence type="predicted"/>
<evidence type="ECO:0000256" key="5">
    <source>
        <dbReference type="SAM" id="Phobius"/>
    </source>
</evidence>
<evidence type="ECO:0000313" key="7">
    <source>
        <dbReference type="EMBL" id="GGO80473.1"/>
    </source>
</evidence>
<dbReference type="AlphaFoldDB" id="A0A918DRX4"/>
<evidence type="ECO:0000256" key="3">
    <source>
        <dbReference type="ARBA" id="ARBA00022989"/>
    </source>
</evidence>
<keyword evidence="2 5" id="KW-0812">Transmembrane</keyword>
<organism evidence="7 8">
    <name type="scientific">Wenjunlia tyrosinilytica</name>
    <dbReference type="NCBI Taxonomy" id="1544741"/>
    <lineage>
        <taxon>Bacteria</taxon>
        <taxon>Bacillati</taxon>
        <taxon>Actinomycetota</taxon>
        <taxon>Actinomycetes</taxon>
        <taxon>Kitasatosporales</taxon>
        <taxon>Streptomycetaceae</taxon>
        <taxon>Wenjunlia</taxon>
    </lineage>
</organism>
<dbReference type="InterPro" id="IPR003807">
    <property type="entry name" value="DUF202"/>
</dbReference>
<feature type="transmembrane region" description="Helical" evidence="5">
    <location>
        <begin position="49"/>
        <end position="68"/>
    </location>
</feature>
<evidence type="ECO:0000256" key="4">
    <source>
        <dbReference type="ARBA" id="ARBA00023136"/>
    </source>
</evidence>
<feature type="transmembrane region" description="Helical" evidence="5">
    <location>
        <begin position="89"/>
        <end position="110"/>
    </location>
</feature>
<dbReference type="Proteomes" id="UP000641932">
    <property type="component" value="Unassembled WGS sequence"/>
</dbReference>
<keyword evidence="4 5" id="KW-0472">Membrane</keyword>
<comment type="subcellular location">
    <subcellularLocation>
        <location evidence="1">Endomembrane system</location>
        <topology evidence="1">Multi-pass membrane protein</topology>
    </subcellularLocation>
</comment>
<name>A0A918DRX4_9ACTN</name>
<protein>
    <recommendedName>
        <fullName evidence="6">DUF202 domain-containing protein</fullName>
    </recommendedName>
</protein>
<reference evidence="7" key="2">
    <citation type="submission" date="2020-09" db="EMBL/GenBank/DDBJ databases">
        <authorList>
            <person name="Sun Q."/>
            <person name="Zhou Y."/>
        </authorList>
    </citation>
    <scope>NUCLEOTIDE SEQUENCE</scope>
    <source>
        <strain evidence="7">CGMCC 4.7201</strain>
    </source>
</reference>
<dbReference type="GO" id="GO:0012505">
    <property type="term" value="C:endomembrane system"/>
    <property type="evidence" value="ECO:0007669"/>
    <property type="project" value="UniProtKB-SubCell"/>
</dbReference>
<evidence type="ECO:0000256" key="2">
    <source>
        <dbReference type="ARBA" id="ARBA00022692"/>
    </source>
</evidence>
<feature type="transmembrane region" description="Helical" evidence="5">
    <location>
        <begin position="21"/>
        <end position="43"/>
    </location>
</feature>
<dbReference type="Pfam" id="PF02656">
    <property type="entry name" value="DUF202"/>
    <property type="match status" value="1"/>
</dbReference>
<dbReference type="RefSeq" id="WP_189129538.1">
    <property type="nucleotide sequence ID" value="NZ_BMMS01000001.1"/>
</dbReference>
<sequence length="115" mass="12014">MPEPHTTVADSGLQAERTRLAWSRTAFAVAVNGLLLLHAGGFAGHGASGALPGLVVLMCALAFHLCGAHRYRRVYRSLSEGRPITDPPLMRLMGLLAVVPGLLALGAVLLGPAPR</sequence>
<evidence type="ECO:0000259" key="6">
    <source>
        <dbReference type="Pfam" id="PF02656"/>
    </source>
</evidence>
<evidence type="ECO:0000313" key="8">
    <source>
        <dbReference type="Proteomes" id="UP000641932"/>
    </source>
</evidence>
<dbReference type="EMBL" id="BMMS01000001">
    <property type="protein sequence ID" value="GGO80473.1"/>
    <property type="molecule type" value="Genomic_DNA"/>
</dbReference>
<keyword evidence="3 5" id="KW-1133">Transmembrane helix</keyword>
<comment type="caution">
    <text evidence="7">The sequence shown here is derived from an EMBL/GenBank/DDBJ whole genome shotgun (WGS) entry which is preliminary data.</text>
</comment>
<accession>A0A918DRX4</accession>
<feature type="domain" description="DUF202" evidence="6">
    <location>
        <begin position="10"/>
        <end position="76"/>
    </location>
</feature>
<gene>
    <name evidence="7" type="ORF">GCM10012280_02470</name>
</gene>